<evidence type="ECO:0000313" key="4">
    <source>
        <dbReference type="Proteomes" id="UP000027215"/>
    </source>
</evidence>
<dbReference type="Gene3D" id="1.20.120.740">
    <property type="entry name" value="YgfB uncharacterised protein family UPF0149, PF03695"/>
    <property type="match status" value="1"/>
</dbReference>
<dbReference type="PANTHER" id="PTHR37528:SF1">
    <property type="entry name" value="UPF0149 PROTEIN YGFB"/>
    <property type="match status" value="1"/>
</dbReference>
<evidence type="ECO:0000256" key="2">
    <source>
        <dbReference type="HAMAP-Rule" id="MF_00346"/>
    </source>
</evidence>
<evidence type="ECO:0000313" key="3">
    <source>
        <dbReference type="EMBL" id="AIC10385.1"/>
    </source>
</evidence>
<dbReference type="InterPro" id="IPR036255">
    <property type="entry name" value="YgfB-like_sf"/>
</dbReference>
<dbReference type="GO" id="GO:0005829">
    <property type="term" value="C:cytosol"/>
    <property type="evidence" value="ECO:0007669"/>
    <property type="project" value="TreeGrafter"/>
</dbReference>
<dbReference type="HAMAP" id="MF_00346">
    <property type="entry name" value="UPF0149"/>
    <property type="match status" value="1"/>
</dbReference>
<dbReference type="HOGENOM" id="CLU_085336_0_0_6"/>
<sequence length="185" mass="19690">MESPMHLPEVIAVEQESQQMGLSVTAPELHGSLSGLLAGGGCNGPDWLAMILADAEVAAPPKGSVLERLYQATASQLEDPDFAFQLLLADDGATLAARADALFEWCRAFLGGFGLAAHSRSVLSAEGDEILRDLAKLAQASVDDFDMNEEKEDGSLEEIEEFVRVAVLLLHGDCLIGPCAPQRLN</sequence>
<reference evidence="3 4" key="1">
    <citation type="submission" date="2013-08" db="EMBL/GenBank/DDBJ databases">
        <authorList>
            <person name="Stouthamer R."/>
            <person name="Nunney L."/>
        </authorList>
    </citation>
    <scope>NUCLEOTIDE SEQUENCE [LARGE SCALE GENOMIC DNA]</scope>
    <source>
        <strain evidence="4">ann-1</strain>
    </source>
</reference>
<accession>A0A060H4Z7</accession>
<name>A0A060H4Z7_XYLFS</name>
<dbReference type="Proteomes" id="UP000027215">
    <property type="component" value="Chromosome"/>
</dbReference>
<dbReference type="KEGG" id="xfs:D934_09975"/>
<proteinExistence type="inferred from homology"/>
<dbReference type="Pfam" id="PF03695">
    <property type="entry name" value="UPF0149"/>
    <property type="match status" value="1"/>
</dbReference>
<dbReference type="RefSeq" id="WP_020851087.1">
    <property type="nucleotide sequence ID" value="NZ_CP006696.1"/>
</dbReference>
<dbReference type="AlphaFoldDB" id="A0A060H4Z7"/>
<dbReference type="NCBIfam" id="TIGR02292">
    <property type="entry name" value="ygfB_yecA"/>
    <property type="match status" value="1"/>
</dbReference>
<evidence type="ECO:0000256" key="1">
    <source>
        <dbReference type="ARBA" id="ARBA00038308"/>
    </source>
</evidence>
<comment type="similarity">
    <text evidence="1 2">Belongs to the UPF0149 family.</text>
</comment>
<dbReference type="InterPro" id="IPR011978">
    <property type="entry name" value="YgfB-like"/>
</dbReference>
<dbReference type="NCBIfam" id="NF003405">
    <property type="entry name" value="PRK04758.1"/>
    <property type="match status" value="1"/>
</dbReference>
<protein>
    <recommendedName>
        <fullName evidence="2">UPF0149 protein D934_09975</fullName>
    </recommendedName>
</protein>
<organism evidence="3 4">
    <name type="scientific">Xylella fastidiosa subsp. sandyi Ann-1</name>
    <dbReference type="NCBI Taxonomy" id="155920"/>
    <lineage>
        <taxon>Bacteria</taxon>
        <taxon>Pseudomonadati</taxon>
        <taxon>Pseudomonadota</taxon>
        <taxon>Gammaproteobacteria</taxon>
        <taxon>Lysobacterales</taxon>
        <taxon>Lysobacteraceae</taxon>
        <taxon>Xylella</taxon>
    </lineage>
</organism>
<dbReference type="SUPFAM" id="SSF101327">
    <property type="entry name" value="YgfB-like"/>
    <property type="match status" value="1"/>
</dbReference>
<dbReference type="PATRIC" id="fig|155920.8.peg.2336"/>
<gene>
    <name evidence="3" type="ORF">D934_09975</name>
</gene>
<dbReference type="EMBL" id="CP006696">
    <property type="protein sequence ID" value="AIC10385.1"/>
    <property type="molecule type" value="Genomic_DNA"/>
</dbReference>
<dbReference type="PANTHER" id="PTHR37528">
    <property type="entry name" value="UPF0149 PROTEIN YGFB"/>
    <property type="match status" value="1"/>
</dbReference>